<reference evidence="4" key="1">
    <citation type="submission" date="2020-11" db="EMBL/GenBank/DDBJ databases">
        <authorList>
            <person name="Tran Van P."/>
        </authorList>
    </citation>
    <scope>NUCLEOTIDE SEQUENCE</scope>
</reference>
<evidence type="ECO:0000256" key="2">
    <source>
        <dbReference type="ARBA" id="ARBA00023012"/>
    </source>
</evidence>
<accession>A0A7R8WWT2</accession>
<dbReference type="AlphaFoldDB" id="A0A7R8WWT2"/>
<keyword evidence="2" id="KW-0902">Two-component regulatory system</keyword>
<dbReference type="GO" id="GO:0000160">
    <property type="term" value="P:phosphorelay signal transduction system"/>
    <property type="evidence" value="ECO:0007669"/>
    <property type="project" value="UniProtKB-KW"/>
</dbReference>
<evidence type="ECO:0000256" key="1">
    <source>
        <dbReference type="ARBA" id="ARBA00022553"/>
    </source>
</evidence>
<evidence type="ECO:0000313" key="4">
    <source>
        <dbReference type="EMBL" id="CAD7238338.1"/>
    </source>
</evidence>
<dbReference type="Pfam" id="PF00072">
    <property type="entry name" value="Response_reg"/>
    <property type="match status" value="1"/>
</dbReference>
<dbReference type="OrthoDB" id="19824at2759"/>
<keyword evidence="1" id="KW-0597">Phosphoprotein</keyword>
<dbReference type="Gene3D" id="3.40.50.2300">
    <property type="match status" value="1"/>
</dbReference>
<organism evidence="4">
    <name type="scientific">Cyprideis torosa</name>
    <dbReference type="NCBI Taxonomy" id="163714"/>
    <lineage>
        <taxon>Eukaryota</taxon>
        <taxon>Metazoa</taxon>
        <taxon>Ecdysozoa</taxon>
        <taxon>Arthropoda</taxon>
        <taxon>Crustacea</taxon>
        <taxon>Oligostraca</taxon>
        <taxon>Ostracoda</taxon>
        <taxon>Podocopa</taxon>
        <taxon>Podocopida</taxon>
        <taxon>Cytherocopina</taxon>
        <taxon>Cytheroidea</taxon>
        <taxon>Cytherideidae</taxon>
        <taxon>Cyprideis</taxon>
    </lineage>
</organism>
<dbReference type="InterPro" id="IPR011006">
    <property type="entry name" value="CheY-like_superfamily"/>
</dbReference>
<comment type="caution">
    <text evidence="3">Lacks conserved residue(s) required for the propagation of feature annotation.</text>
</comment>
<protein>
    <submittedName>
        <fullName evidence="4">Uncharacterized protein</fullName>
    </submittedName>
</protein>
<dbReference type="InterPro" id="IPR001789">
    <property type="entry name" value="Sig_transdc_resp-reg_receiver"/>
</dbReference>
<proteinExistence type="predicted"/>
<dbReference type="PANTHER" id="PTHR45339:SF1">
    <property type="entry name" value="HYBRID SIGNAL TRANSDUCTION HISTIDINE KINASE J"/>
    <property type="match status" value="1"/>
</dbReference>
<dbReference type="PANTHER" id="PTHR45339">
    <property type="entry name" value="HYBRID SIGNAL TRANSDUCTION HISTIDINE KINASE J"/>
    <property type="match status" value="1"/>
</dbReference>
<sequence>MPQMDGKEATKRIREMETIENRVPIIAVTAHAMEGDREATLAAGLNDYLTKPLRKSELAEKLIRWGNAHRLHSVAS</sequence>
<gene>
    <name evidence="4" type="ORF">CTOB1V02_LOCUS16153</name>
</gene>
<evidence type="ECO:0000256" key="3">
    <source>
        <dbReference type="PROSITE-ProRule" id="PRU00169"/>
    </source>
</evidence>
<dbReference type="PROSITE" id="PS50110">
    <property type="entry name" value="RESPONSE_REGULATORY"/>
    <property type="match status" value="1"/>
</dbReference>
<dbReference type="CDD" id="cd17546">
    <property type="entry name" value="REC_hyHK_CKI1_RcsC-like"/>
    <property type="match status" value="1"/>
</dbReference>
<dbReference type="SUPFAM" id="SSF52172">
    <property type="entry name" value="CheY-like"/>
    <property type="match status" value="1"/>
</dbReference>
<name>A0A7R8WWT2_9CRUS</name>
<dbReference type="EMBL" id="OB699736">
    <property type="protein sequence ID" value="CAD7238338.1"/>
    <property type="molecule type" value="Genomic_DNA"/>
</dbReference>